<dbReference type="GO" id="GO:0005811">
    <property type="term" value="C:lipid droplet"/>
    <property type="evidence" value="ECO:0007669"/>
    <property type="project" value="TreeGrafter"/>
</dbReference>
<organism evidence="3 4">
    <name type="scientific">Gymnopus androsaceus JB14</name>
    <dbReference type="NCBI Taxonomy" id="1447944"/>
    <lineage>
        <taxon>Eukaryota</taxon>
        <taxon>Fungi</taxon>
        <taxon>Dikarya</taxon>
        <taxon>Basidiomycota</taxon>
        <taxon>Agaricomycotina</taxon>
        <taxon>Agaricomycetes</taxon>
        <taxon>Agaricomycetidae</taxon>
        <taxon>Agaricales</taxon>
        <taxon>Marasmiineae</taxon>
        <taxon>Omphalotaceae</taxon>
        <taxon>Gymnopus</taxon>
    </lineage>
</organism>
<sequence length="491" mass="53922">MVQCLTIDWTFFYGSELAGSWFCKIVACLYTYDALFKCVIERLLPHPVLYFYLHKVSSMDIVVLGATGVSGRQTVRYLANHPQRSQFTLAIAARSRTKLDELVSDLSLPKSIQIHVVDVTNFDQVEALVKDAKVVLNTVGPFAKWGPPVVRACARNGVHYADLTGEQNFVREIIEKYAYIASKTGSIIVPACGMDSLPSDIAVFLANRALKEHSLNAAEPLQIDTSTSSYEFQGVLSNGSISTAVTAMTEIPKHKLTDMMRDYYLSPVSGKPYPSPRLVYRMTLPSTLETIVGGYFVMSSPNKAIVQRSWGLLEYEALATKSATAKKERYGSSMVYDEFLRQKSTFSSALLTLTVLVVFSVLKFLPPARRLFATLGMKETSVTLDKKLASTGRLTVINVTNSVPSSASPPVKVQTTISANGDPGYFLSPIMMAESGLSMLLNREELPALSKKGGVLTPAVALGNVIVQRLQEYAKFDIRCEIGTGENRKSI</sequence>
<dbReference type="InterPro" id="IPR036291">
    <property type="entry name" value="NAD(P)-bd_dom_sf"/>
</dbReference>
<dbReference type="GO" id="GO:0005886">
    <property type="term" value="C:plasma membrane"/>
    <property type="evidence" value="ECO:0007669"/>
    <property type="project" value="TreeGrafter"/>
</dbReference>
<dbReference type="AlphaFoldDB" id="A0A6A4IEJ0"/>
<dbReference type="PANTHER" id="PTHR12286:SF5">
    <property type="entry name" value="SACCHAROPINE DEHYDROGENASE-LIKE OXIDOREDUCTASE"/>
    <property type="match status" value="1"/>
</dbReference>
<proteinExistence type="inferred from homology"/>
<dbReference type="InterPro" id="IPR005097">
    <property type="entry name" value="Sacchrp_dh_NADP-bd"/>
</dbReference>
<feature type="domain" description="Saccharopine dehydrogenase NADP binding" evidence="2">
    <location>
        <begin position="61"/>
        <end position="188"/>
    </location>
</feature>
<dbReference type="EMBL" id="ML769392">
    <property type="protein sequence ID" value="KAE9408123.1"/>
    <property type="molecule type" value="Genomic_DNA"/>
</dbReference>
<dbReference type="Proteomes" id="UP000799118">
    <property type="component" value="Unassembled WGS sequence"/>
</dbReference>
<evidence type="ECO:0000259" key="2">
    <source>
        <dbReference type="Pfam" id="PF03435"/>
    </source>
</evidence>
<dbReference type="GO" id="GO:0005739">
    <property type="term" value="C:mitochondrion"/>
    <property type="evidence" value="ECO:0007669"/>
    <property type="project" value="TreeGrafter"/>
</dbReference>
<dbReference type="PANTHER" id="PTHR12286">
    <property type="entry name" value="SACCHAROPINE DEHYDROGENASE-LIKE OXIDOREDUCTASE"/>
    <property type="match status" value="1"/>
</dbReference>
<dbReference type="InterPro" id="IPR051276">
    <property type="entry name" value="Saccharopine_DH-like_oxidrdct"/>
</dbReference>
<keyword evidence="4" id="KW-1185">Reference proteome</keyword>
<accession>A0A6A4IEJ0</accession>
<dbReference type="Pfam" id="PF03435">
    <property type="entry name" value="Sacchrp_dh_NADP"/>
    <property type="match status" value="1"/>
</dbReference>
<dbReference type="OrthoDB" id="10268090at2759"/>
<evidence type="ECO:0000256" key="1">
    <source>
        <dbReference type="ARBA" id="ARBA00038048"/>
    </source>
</evidence>
<gene>
    <name evidence="3" type="ORF">BT96DRAFT_22874</name>
</gene>
<name>A0A6A4IEJ0_9AGAR</name>
<reference evidence="3" key="1">
    <citation type="journal article" date="2019" name="Environ. Microbiol.">
        <title>Fungal ecological strategies reflected in gene transcription - a case study of two litter decomposers.</title>
        <authorList>
            <person name="Barbi F."/>
            <person name="Kohler A."/>
            <person name="Barry K."/>
            <person name="Baskaran P."/>
            <person name="Daum C."/>
            <person name="Fauchery L."/>
            <person name="Ihrmark K."/>
            <person name="Kuo A."/>
            <person name="LaButti K."/>
            <person name="Lipzen A."/>
            <person name="Morin E."/>
            <person name="Grigoriev I.V."/>
            <person name="Henrissat B."/>
            <person name="Lindahl B."/>
            <person name="Martin F."/>
        </authorList>
    </citation>
    <scope>NUCLEOTIDE SEQUENCE</scope>
    <source>
        <strain evidence="3">JB14</strain>
    </source>
</reference>
<dbReference type="Gene3D" id="3.40.50.720">
    <property type="entry name" value="NAD(P)-binding Rossmann-like Domain"/>
    <property type="match status" value="1"/>
</dbReference>
<comment type="similarity">
    <text evidence="1">Belongs to the saccharopine dehydrogenase family.</text>
</comment>
<dbReference type="SUPFAM" id="SSF51735">
    <property type="entry name" value="NAD(P)-binding Rossmann-fold domains"/>
    <property type="match status" value="1"/>
</dbReference>
<evidence type="ECO:0000313" key="4">
    <source>
        <dbReference type="Proteomes" id="UP000799118"/>
    </source>
</evidence>
<evidence type="ECO:0000313" key="3">
    <source>
        <dbReference type="EMBL" id="KAE9408123.1"/>
    </source>
</evidence>
<protein>
    <recommendedName>
        <fullName evidence="2">Saccharopine dehydrogenase NADP binding domain-containing protein</fullName>
    </recommendedName>
</protein>
<dbReference type="GO" id="GO:0009247">
    <property type="term" value="P:glycolipid biosynthetic process"/>
    <property type="evidence" value="ECO:0007669"/>
    <property type="project" value="TreeGrafter"/>
</dbReference>